<dbReference type="Pfam" id="PF00294">
    <property type="entry name" value="PfkB"/>
    <property type="match status" value="1"/>
</dbReference>
<dbReference type="STRING" id="692418.SAMN04488029_1192"/>
<feature type="domain" description="Carbohydrate kinase PfkB" evidence="3">
    <location>
        <begin position="12"/>
        <end position="302"/>
    </location>
</feature>
<dbReference type="PANTHER" id="PTHR10584:SF166">
    <property type="entry name" value="RIBOKINASE"/>
    <property type="match status" value="1"/>
</dbReference>
<keyword evidence="5" id="KW-1185">Reference proteome</keyword>
<keyword evidence="1" id="KW-0808">Transferase</keyword>
<name>A0A1W2G825_REIFA</name>
<organism evidence="4 5">
    <name type="scientific">Reichenbachiella faecimaris</name>
    <dbReference type="NCBI Taxonomy" id="692418"/>
    <lineage>
        <taxon>Bacteria</taxon>
        <taxon>Pseudomonadati</taxon>
        <taxon>Bacteroidota</taxon>
        <taxon>Cytophagia</taxon>
        <taxon>Cytophagales</taxon>
        <taxon>Reichenbachiellaceae</taxon>
        <taxon>Reichenbachiella</taxon>
    </lineage>
</organism>
<evidence type="ECO:0000256" key="1">
    <source>
        <dbReference type="ARBA" id="ARBA00022679"/>
    </source>
</evidence>
<evidence type="ECO:0000259" key="3">
    <source>
        <dbReference type="Pfam" id="PF00294"/>
    </source>
</evidence>
<keyword evidence="2 4" id="KW-0418">Kinase</keyword>
<evidence type="ECO:0000313" key="5">
    <source>
        <dbReference type="Proteomes" id="UP000192472"/>
    </source>
</evidence>
<dbReference type="SUPFAM" id="SSF53613">
    <property type="entry name" value="Ribokinase-like"/>
    <property type="match status" value="1"/>
</dbReference>
<evidence type="ECO:0000256" key="2">
    <source>
        <dbReference type="ARBA" id="ARBA00022777"/>
    </source>
</evidence>
<dbReference type="AlphaFoldDB" id="A0A1W2G825"/>
<protein>
    <submittedName>
        <fullName evidence="4">Sugar or nucleoside kinase, ribokinase family</fullName>
    </submittedName>
</protein>
<evidence type="ECO:0000313" key="4">
    <source>
        <dbReference type="EMBL" id="SMD32835.1"/>
    </source>
</evidence>
<dbReference type="Gene3D" id="3.40.1190.20">
    <property type="match status" value="1"/>
</dbReference>
<accession>A0A1W2G825</accession>
<dbReference type="PANTHER" id="PTHR10584">
    <property type="entry name" value="SUGAR KINASE"/>
    <property type="match status" value="1"/>
</dbReference>
<dbReference type="InterPro" id="IPR011611">
    <property type="entry name" value="PfkB_dom"/>
</dbReference>
<proteinExistence type="predicted"/>
<dbReference type="EMBL" id="FWYF01000001">
    <property type="protein sequence ID" value="SMD32835.1"/>
    <property type="molecule type" value="Genomic_DNA"/>
</dbReference>
<dbReference type="CDD" id="cd01166">
    <property type="entry name" value="KdgK"/>
    <property type="match status" value="1"/>
</dbReference>
<gene>
    <name evidence="4" type="ORF">SAMN04488029_1192</name>
</gene>
<dbReference type="InterPro" id="IPR029056">
    <property type="entry name" value="Ribokinase-like"/>
</dbReference>
<dbReference type="GO" id="GO:0016301">
    <property type="term" value="F:kinase activity"/>
    <property type="evidence" value="ECO:0007669"/>
    <property type="project" value="UniProtKB-KW"/>
</dbReference>
<sequence length="323" mass="35525">MNVNNNMEMKKSKVLVVGELNVDLIYDNIEGLPIIGKEKLAKNFTFTLGSSSAIFASNLSTLGTQVSFLGKVGNDEFARTVRKSLSEKGVITDYIITSDKYNTGSTMVLNYNMDRAMITYPGAMEHLLAEEITENILVKFDHLHLSSIFLQKALKPDVVALFEKAKNLGLSTSLDPQWDPAEKWNLNLQELLPFVDIFLPNAKEFLFLTKSETIAEGLRKLEGKHKSIVIKDGDNGAHLWDGIKLISKPAFLNTNVVDCIGAGDSFDAGFIDLYLKGSDLLTCLQRGNIIGAVNTSCSGGTGAFQSKQQVVKIAKENFSFELT</sequence>
<dbReference type="Proteomes" id="UP000192472">
    <property type="component" value="Unassembled WGS sequence"/>
</dbReference>
<reference evidence="4 5" key="1">
    <citation type="submission" date="2017-04" db="EMBL/GenBank/DDBJ databases">
        <authorList>
            <person name="Afonso C.L."/>
            <person name="Miller P.J."/>
            <person name="Scott M.A."/>
            <person name="Spackman E."/>
            <person name="Goraichik I."/>
            <person name="Dimitrov K.M."/>
            <person name="Suarez D.L."/>
            <person name="Swayne D.E."/>
        </authorList>
    </citation>
    <scope>NUCLEOTIDE SEQUENCE [LARGE SCALE GENOMIC DNA]</scope>
    <source>
        <strain evidence="4 5">DSM 26133</strain>
    </source>
</reference>